<dbReference type="RefSeq" id="WP_097065188.1">
    <property type="nucleotide sequence ID" value="NZ_OBMI01000004.1"/>
</dbReference>
<dbReference type="OrthoDB" id="6058471at2"/>
<name>A0A285R2G9_9SPHN</name>
<accession>A0A285R2G9</accession>
<gene>
    <name evidence="1" type="ORF">SAMN06297144_3444</name>
</gene>
<dbReference type="AlphaFoldDB" id="A0A285R2G9"/>
<dbReference type="EMBL" id="OBMI01000004">
    <property type="protein sequence ID" value="SOB88293.1"/>
    <property type="molecule type" value="Genomic_DNA"/>
</dbReference>
<evidence type="ECO:0000313" key="2">
    <source>
        <dbReference type="Proteomes" id="UP000219494"/>
    </source>
</evidence>
<dbReference type="Proteomes" id="UP000219494">
    <property type="component" value="Unassembled WGS sequence"/>
</dbReference>
<evidence type="ECO:0000313" key="1">
    <source>
        <dbReference type="EMBL" id="SOB88293.1"/>
    </source>
</evidence>
<organism evidence="1 2">
    <name type="scientific">Sphingomonas guangdongensis</name>
    <dbReference type="NCBI Taxonomy" id="1141890"/>
    <lineage>
        <taxon>Bacteria</taxon>
        <taxon>Pseudomonadati</taxon>
        <taxon>Pseudomonadota</taxon>
        <taxon>Alphaproteobacteria</taxon>
        <taxon>Sphingomonadales</taxon>
        <taxon>Sphingomonadaceae</taxon>
        <taxon>Sphingomonas</taxon>
    </lineage>
</organism>
<protein>
    <submittedName>
        <fullName evidence="1">Uncharacterized protein</fullName>
    </submittedName>
</protein>
<reference evidence="1 2" key="1">
    <citation type="submission" date="2017-07" db="EMBL/GenBank/DDBJ databases">
        <authorList>
            <person name="Sun Z.S."/>
            <person name="Albrecht U."/>
            <person name="Echele G."/>
            <person name="Lee C.C."/>
        </authorList>
    </citation>
    <scope>NUCLEOTIDE SEQUENCE [LARGE SCALE GENOMIC DNA]</scope>
    <source>
        <strain evidence="1 2">CGMCC 1.12672</strain>
    </source>
</reference>
<proteinExistence type="predicted"/>
<keyword evidence="2" id="KW-1185">Reference proteome</keyword>
<sequence>MTYLPAELTRSVDLADLPNFEQPALFVSEDDGTKILVADDQAIFLDGDFAFEVMRQVRPGDWRGALYEGVSIEVDPNSVAFGKASLGSIVHHTVGVSLMGQKKDASSFMMRNPVPIASSAEPPPGAQTTFRRWRIVKVVREQAIELAVFSAAAVTQP</sequence>